<feature type="coiled-coil region" evidence="10">
    <location>
        <begin position="329"/>
        <end position="356"/>
    </location>
</feature>
<keyword evidence="6" id="KW-0067">ATP-binding</keyword>
<name>A0AA37SYK6_9ALTE</name>
<feature type="domain" description="RecF/RecN/SMC N-terminal" evidence="11">
    <location>
        <begin position="3"/>
        <end position="516"/>
    </location>
</feature>
<dbReference type="PIRSF" id="PIRSF003128">
    <property type="entry name" value="RecN"/>
    <property type="match status" value="1"/>
</dbReference>
<keyword evidence="7 9" id="KW-0234">DNA repair</keyword>
<dbReference type="NCBIfam" id="NF008121">
    <property type="entry name" value="PRK10869.1"/>
    <property type="match status" value="1"/>
</dbReference>
<sequence length="558" mass="62013">MLVHLDIKNLTVVKQVAMAVQSGLTAITGETGAGKSIALDALGLCLGERADSGIVRLGADKSEIIAHFDVNELPHVQTWLNEHELNQDDNKDECFIRRVVSIEGRSKAFVNGIPVNLNQLKSLGKMLVNIHGQHDNHSFLKAENQLLILDAYAKHPDLLKQMTSAYQQYKTLNNTLNELQNAQKQRTDRVSLLGYQVSELDEFSTSEDEFTQLETEFKKLSSMQTLIESSDKACYLLKDGEPASALDLLNHGAREIQAQLDVDSGLSDAYEMLQNAIIQAQEAYSELDHYRNSQQSDPQLIAEIEARYGKYLELSRKHNVPPEQLYSVHEALSMELKALNQEEASLESIVDETKAALNTYWDIANKLHKSREKAAKKLSSEVETNVKLLNMPYAVVNIEVHFNSANPPSSHGNDHVNFMVSVNPGQVPDNLEKVVSGGELSRFGLVLQVIYSRDHQIPTLIFDEVDTGISGQTATVVGRLLHQLGEKNQVVCVTHLPQVAAQAHNQLFVNKITDGKTTETQVLKLSSEDRINEIARLLAGDELSDKAIENAKDLLQLN</sequence>
<dbReference type="Gene3D" id="6.10.140.1090">
    <property type="match status" value="1"/>
</dbReference>
<organism evidence="12 13">
    <name type="scientific">Agaribacter marinus</name>
    <dbReference type="NCBI Taxonomy" id="1431249"/>
    <lineage>
        <taxon>Bacteria</taxon>
        <taxon>Pseudomonadati</taxon>
        <taxon>Pseudomonadota</taxon>
        <taxon>Gammaproteobacteria</taxon>
        <taxon>Alteromonadales</taxon>
        <taxon>Alteromonadaceae</taxon>
        <taxon>Agaribacter</taxon>
    </lineage>
</organism>
<evidence type="ECO:0000256" key="8">
    <source>
        <dbReference type="ARBA" id="ARBA00033408"/>
    </source>
</evidence>
<comment type="caution">
    <text evidence="12">The sequence shown here is derived from an EMBL/GenBank/DDBJ whole genome shotgun (WGS) entry which is preliminary data.</text>
</comment>
<reference evidence="12" key="1">
    <citation type="journal article" date="2014" name="Int. J. Syst. Evol. Microbiol.">
        <title>Complete genome sequence of Corynebacterium casei LMG S-19264T (=DSM 44701T), isolated from a smear-ripened cheese.</title>
        <authorList>
            <consortium name="US DOE Joint Genome Institute (JGI-PGF)"/>
            <person name="Walter F."/>
            <person name="Albersmeier A."/>
            <person name="Kalinowski J."/>
            <person name="Ruckert C."/>
        </authorList>
    </citation>
    <scope>NUCLEOTIDE SEQUENCE</scope>
    <source>
        <strain evidence="12">NBRC 110023</strain>
    </source>
</reference>
<dbReference type="SUPFAM" id="SSF52540">
    <property type="entry name" value="P-loop containing nucleoside triphosphate hydrolases"/>
    <property type="match status" value="2"/>
</dbReference>
<dbReference type="EMBL" id="BSOT01000005">
    <property type="protein sequence ID" value="GLR70599.1"/>
    <property type="molecule type" value="Genomic_DNA"/>
</dbReference>
<dbReference type="InterPro" id="IPR004604">
    <property type="entry name" value="DNA_recomb/repair_RecN"/>
</dbReference>
<dbReference type="FunFam" id="3.40.50.300:FF:000356">
    <property type="entry name" value="DNA repair protein RecN"/>
    <property type="match status" value="1"/>
</dbReference>
<evidence type="ECO:0000313" key="12">
    <source>
        <dbReference type="EMBL" id="GLR70599.1"/>
    </source>
</evidence>
<evidence type="ECO:0000259" key="11">
    <source>
        <dbReference type="Pfam" id="PF02463"/>
    </source>
</evidence>
<feature type="coiled-coil region" evidence="10">
    <location>
        <begin position="162"/>
        <end position="189"/>
    </location>
</feature>
<dbReference type="InterPro" id="IPR027417">
    <property type="entry name" value="P-loop_NTPase"/>
</dbReference>
<reference evidence="12" key="2">
    <citation type="submission" date="2023-01" db="EMBL/GenBank/DDBJ databases">
        <title>Draft genome sequence of Agaribacter marinus strain NBRC 110023.</title>
        <authorList>
            <person name="Sun Q."/>
            <person name="Mori K."/>
        </authorList>
    </citation>
    <scope>NUCLEOTIDE SEQUENCE</scope>
    <source>
        <strain evidence="12">NBRC 110023</strain>
    </source>
</reference>
<proteinExistence type="inferred from homology"/>
<comment type="similarity">
    <text evidence="2 9">Belongs to the RecN family.</text>
</comment>
<evidence type="ECO:0000256" key="7">
    <source>
        <dbReference type="ARBA" id="ARBA00023204"/>
    </source>
</evidence>
<dbReference type="NCBIfam" id="TIGR00634">
    <property type="entry name" value="recN"/>
    <property type="match status" value="1"/>
</dbReference>
<evidence type="ECO:0000256" key="5">
    <source>
        <dbReference type="ARBA" id="ARBA00022763"/>
    </source>
</evidence>
<evidence type="ECO:0000256" key="4">
    <source>
        <dbReference type="ARBA" id="ARBA00022741"/>
    </source>
</evidence>
<dbReference type="CDD" id="cd03241">
    <property type="entry name" value="ABC_RecN"/>
    <property type="match status" value="2"/>
</dbReference>
<keyword evidence="13" id="KW-1185">Reference proteome</keyword>
<keyword evidence="4" id="KW-0547">Nucleotide-binding</keyword>
<evidence type="ECO:0000256" key="2">
    <source>
        <dbReference type="ARBA" id="ARBA00009441"/>
    </source>
</evidence>
<protein>
    <recommendedName>
        <fullName evidence="3 9">DNA repair protein RecN</fullName>
    </recommendedName>
    <alternativeName>
        <fullName evidence="8 9">Recombination protein N</fullName>
    </alternativeName>
</protein>
<dbReference type="GO" id="GO:0006310">
    <property type="term" value="P:DNA recombination"/>
    <property type="evidence" value="ECO:0007669"/>
    <property type="project" value="InterPro"/>
</dbReference>
<dbReference type="GO" id="GO:0043590">
    <property type="term" value="C:bacterial nucleoid"/>
    <property type="evidence" value="ECO:0007669"/>
    <property type="project" value="TreeGrafter"/>
</dbReference>
<dbReference type="InterPro" id="IPR003395">
    <property type="entry name" value="RecF/RecN/SMC_N"/>
</dbReference>
<dbReference type="Pfam" id="PF02463">
    <property type="entry name" value="SMC_N"/>
    <property type="match status" value="1"/>
</dbReference>
<dbReference type="Proteomes" id="UP001156601">
    <property type="component" value="Unassembled WGS sequence"/>
</dbReference>
<dbReference type="PANTHER" id="PTHR11059:SF0">
    <property type="entry name" value="DNA REPAIR PROTEIN RECN"/>
    <property type="match status" value="1"/>
</dbReference>
<dbReference type="FunFam" id="3.40.50.300:FF:000319">
    <property type="entry name" value="DNA repair protein RecN"/>
    <property type="match status" value="1"/>
</dbReference>
<dbReference type="GO" id="GO:0005524">
    <property type="term" value="F:ATP binding"/>
    <property type="evidence" value="ECO:0007669"/>
    <property type="project" value="UniProtKB-KW"/>
</dbReference>
<dbReference type="AlphaFoldDB" id="A0AA37SYK6"/>
<evidence type="ECO:0000256" key="10">
    <source>
        <dbReference type="SAM" id="Coils"/>
    </source>
</evidence>
<dbReference type="PANTHER" id="PTHR11059">
    <property type="entry name" value="DNA REPAIR PROTEIN RECN"/>
    <property type="match status" value="1"/>
</dbReference>
<evidence type="ECO:0000313" key="13">
    <source>
        <dbReference type="Proteomes" id="UP001156601"/>
    </source>
</evidence>
<evidence type="ECO:0000256" key="9">
    <source>
        <dbReference type="PIRNR" id="PIRNR003128"/>
    </source>
</evidence>
<accession>A0AA37SYK6</accession>
<keyword evidence="5 9" id="KW-0227">DNA damage</keyword>
<evidence type="ECO:0000256" key="3">
    <source>
        <dbReference type="ARBA" id="ARBA00021315"/>
    </source>
</evidence>
<gene>
    <name evidence="12" type="primary">recN</name>
    <name evidence="12" type="ORF">GCM10007852_15070</name>
</gene>
<comment type="function">
    <text evidence="1 9">May be involved in recombinational repair of damaged DNA.</text>
</comment>
<dbReference type="Gene3D" id="3.40.50.300">
    <property type="entry name" value="P-loop containing nucleotide triphosphate hydrolases"/>
    <property type="match status" value="2"/>
</dbReference>
<dbReference type="GO" id="GO:0006281">
    <property type="term" value="P:DNA repair"/>
    <property type="evidence" value="ECO:0007669"/>
    <property type="project" value="UniProtKB-KW"/>
</dbReference>
<dbReference type="GO" id="GO:0009432">
    <property type="term" value="P:SOS response"/>
    <property type="evidence" value="ECO:0007669"/>
    <property type="project" value="TreeGrafter"/>
</dbReference>
<keyword evidence="10" id="KW-0175">Coiled coil</keyword>
<evidence type="ECO:0000256" key="6">
    <source>
        <dbReference type="ARBA" id="ARBA00022840"/>
    </source>
</evidence>
<evidence type="ECO:0000256" key="1">
    <source>
        <dbReference type="ARBA" id="ARBA00003618"/>
    </source>
</evidence>
<dbReference type="RefSeq" id="WP_284216892.1">
    <property type="nucleotide sequence ID" value="NZ_BSOT01000005.1"/>
</dbReference>